<dbReference type="InterPro" id="IPR035965">
    <property type="entry name" value="PAS-like_dom_sf"/>
</dbReference>
<comment type="subcellular location">
    <subcellularLocation>
        <location evidence="2">Membrane</location>
    </subcellularLocation>
</comment>
<dbReference type="PROSITE" id="PS50113">
    <property type="entry name" value="PAC"/>
    <property type="match status" value="2"/>
</dbReference>
<dbReference type="RefSeq" id="WP_211547831.1">
    <property type="nucleotide sequence ID" value="NZ_JAGTUF010000006.1"/>
</dbReference>
<gene>
    <name evidence="13" type="ORF">KEC16_08510</name>
</gene>
<dbReference type="Pfam" id="PF00512">
    <property type="entry name" value="HisKA"/>
    <property type="match status" value="1"/>
</dbReference>
<feature type="domain" description="HAMP" evidence="12">
    <location>
        <begin position="174"/>
        <end position="226"/>
    </location>
</feature>
<dbReference type="SMART" id="SM00388">
    <property type="entry name" value="HisKA"/>
    <property type="match status" value="1"/>
</dbReference>
<evidence type="ECO:0000256" key="5">
    <source>
        <dbReference type="ARBA" id="ARBA00022679"/>
    </source>
</evidence>
<organism evidence="13 14">
    <name type="scientific">Magnetospirillum sulfuroxidans</name>
    <dbReference type="NCBI Taxonomy" id="611300"/>
    <lineage>
        <taxon>Bacteria</taxon>
        <taxon>Pseudomonadati</taxon>
        <taxon>Pseudomonadota</taxon>
        <taxon>Alphaproteobacteria</taxon>
        <taxon>Rhodospirillales</taxon>
        <taxon>Rhodospirillaceae</taxon>
        <taxon>Magnetospirillum</taxon>
    </lineage>
</organism>
<dbReference type="Gene3D" id="3.30.450.20">
    <property type="entry name" value="PAS domain"/>
    <property type="match status" value="2"/>
</dbReference>
<evidence type="ECO:0000259" key="9">
    <source>
        <dbReference type="PROSITE" id="PS50109"/>
    </source>
</evidence>
<dbReference type="PRINTS" id="PR00344">
    <property type="entry name" value="BCTRLSENSOR"/>
</dbReference>
<reference evidence="13 14" key="1">
    <citation type="submission" date="2021-04" db="EMBL/GenBank/DDBJ databases">
        <title>Magnetospirillum sulfuroxidans sp. nov., a facultative chemolithoautotrophic sulfur-oxidizing alphaproteobacterium isolated from freshwater sediment and proposals for Paramagetospirillum gen. nov., and Magnetospirillaceae fam. nov.</title>
        <authorList>
            <person name="Koziaeva V."/>
            <person name="Geelhoed J.S."/>
            <person name="Sorokin D.Y."/>
            <person name="Grouzdev D.S."/>
        </authorList>
    </citation>
    <scope>NUCLEOTIDE SEQUENCE [LARGE SCALE GENOMIC DNA]</scope>
    <source>
        <strain evidence="13 14">J10</strain>
    </source>
</reference>
<dbReference type="SUPFAM" id="SSF158472">
    <property type="entry name" value="HAMP domain-like"/>
    <property type="match status" value="1"/>
</dbReference>
<comment type="caution">
    <text evidence="13">The sequence shown here is derived from an EMBL/GenBank/DDBJ whole genome shotgun (WGS) entry which is preliminary data.</text>
</comment>
<evidence type="ECO:0000259" key="12">
    <source>
        <dbReference type="PROSITE" id="PS50885"/>
    </source>
</evidence>
<feature type="region of interest" description="Disordered" evidence="7">
    <location>
        <begin position="716"/>
        <end position="737"/>
    </location>
</feature>
<dbReference type="CDD" id="cd06225">
    <property type="entry name" value="HAMP"/>
    <property type="match status" value="1"/>
</dbReference>
<dbReference type="Gene3D" id="1.10.287.130">
    <property type="match status" value="1"/>
</dbReference>
<feature type="domain" description="PAC" evidence="11">
    <location>
        <begin position="307"/>
        <end position="359"/>
    </location>
</feature>
<keyword evidence="4" id="KW-0597">Phosphoprotein</keyword>
<evidence type="ECO:0000256" key="6">
    <source>
        <dbReference type="ARBA" id="ARBA00022777"/>
    </source>
</evidence>
<evidence type="ECO:0000256" key="3">
    <source>
        <dbReference type="ARBA" id="ARBA00012438"/>
    </source>
</evidence>
<dbReference type="SMART" id="SM00387">
    <property type="entry name" value="HATPase_c"/>
    <property type="match status" value="1"/>
</dbReference>
<dbReference type="Pfam" id="PF02518">
    <property type="entry name" value="HATPase_c"/>
    <property type="match status" value="1"/>
</dbReference>
<keyword evidence="8" id="KW-0812">Transmembrane</keyword>
<keyword evidence="8" id="KW-1133">Transmembrane helix</keyword>
<keyword evidence="5" id="KW-0808">Transferase</keyword>
<dbReference type="PANTHER" id="PTHR43304:SF1">
    <property type="entry name" value="PAC DOMAIN-CONTAINING PROTEIN"/>
    <property type="match status" value="1"/>
</dbReference>
<dbReference type="InterPro" id="IPR004358">
    <property type="entry name" value="Sig_transdc_His_kin-like_C"/>
</dbReference>
<dbReference type="SUPFAM" id="SSF55785">
    <property type="entry name" value="PYP-like sensor domain (PAS domain)"/>
    <property type="match status" value="2"/>
</dbReference>
<keyword evidence="14" id="KW-1185">Reference proteome</keyword>
<dbReference type="EC" id="2.7.13.3" evidence="3"/>
<dbReference type="Gene3D" id="6.10.340.10">
    <property type="match status" value="1"/>
</dbReference>
<dbReference type="Gene3D" id="3.30.565.10">
    <property type="entry name" value="Histidine kinase-like ATPase, C-terminal domain"/>
    <property type="match status" value="1"/>
</dbReference>
<dbReference type="InterPro" id="IPR000014">
    <property type="entry name" value="PAS"/>
</dbReference>
<feature type="transmembrane region" description="Helical" evidence="8">
    <location>
        <begin position="7"/>
        <end position="30"/>
    </location>
</feature>
<evidence type="ECO:0000259" key="11">
    <source>
        <dbReference type="PROSITE" id="PS50113"/>
    </source>
</evidence>
<accession>A0ABS5IBE8</accession>
<dbReference type="InterPro" id="IPR052162">
    <property type="entry name" value="Sensor_kinase/Photoreceptor"/>
</dbReference>
<dbReference type="PROSITE" id="PS50112">
    <property type="entry name" value="PAS"/>
    <property type="match status" value="1"/>
</dbReference>
<dbReference type="SUPFAM" id="SSF47384">
    <property type="entry name" value="Homodimeric domain of signal transducing histidine kinase"/>
    <property type="match status" value="1"/>
</dbReference>
<sequence length="737" mass="82556">MKFRTKTVLGVAVIEAVLLTILVLSTLGILQRSTEQELLNRAETTGKLLAAASRDALLSWDFATLDSIAREATVSGQLRYARFVEKDGRVLAQYGEFPADQTRFVADESLASATDGVLDRETDILAAGVPYGRVQFGIAIDGVTAASAHLRRWAFGISALEMVLVALFSLMLGLYLTRQLGRLRDASIRLAHGDMAHRIDASGTDELAETARAFNTMADRLQSFYGDLAERETRFREYSEINSDWFWETDKDERYVFLSDTFTTITKRSPDTLLGRRRWDLGTSKMEVDAETWQHHLEDLSAHRSFRDFKYWMEDDGGRPCWVKESGVPRFDDDGHFLGYRGTGSDITAAMENAHRMHMLTRAVEQSPVSVVITDLERRIQYVNPSFLQATGYHPDEVIGQMPSLLKSGLTAEETYQSLWSTLDRGEQWRGEFVNRRKDGTLYWEQASIQPIRNLEGRITNYLGIKLNITDRKLAEEKLASLLDELKRSNQDLEQFAYVASHDLKQPLRQISSFATLLERRLGPDVEQDVRDYLNFLTDGAKRMQSLVGDLLDYSRVSHRPLHNDTVLMDEALNAALALLTGPIAEAAATIERAPLPQVRGDRSQLERLLQNVVGNALKYRDPNRPPHIRIGCDPAGVFFVSDNGIGIPADQADRVFMIFQRLHSAQAYEGTGIGLAVCRKIVERHGGRIWLSSEGEGLGTTFFFTLPGPAEHHVVDSGAGLGQAATDNRPEVETTP</sequence>
<dbReference type="CDD" id="cd00130">
    <property type="entry name" value="PAS"/>
    <property type="match status" value="2"/>
</dbReference>
<dbReference type="Pfam" id="PF13426">
    <property type="entry name" value="PAS_9"/>
    <property type="match status" value="2"/>
</dbReference>
<evidence type="ECO:0000256" key="7">
    <source>
        <dbReference type="SAM" id="MobiDB-lite"/>
    </source>
</evidence>
<evidence type="ECO:0000313" key="13">
    <source>
        <dbReference type="EMBL" id="MBR9971756.1"/>
    </source>
</evidence>
<dbReference type="InterPro" id="IPR001610">
    <property type="entry name" value="PAC"/>
</dbReference>
<proteinExistence type="predicted"/>
<evidence type="ECO:0000256" key="8">
    <source>
        <dbReference type="SAM" id="Phobius"/>
    </source>
</evidence>
<evidence type="ECO:0000259" key="10">
    <source>
        <dbReference type="PROSITE" id="PS50112"/>
    </source>
</evidence>
<dbReference type="Pfam" id="PF00672">
    <property type="entry name" value="HAMP"/>
    <property type="match status" value="1"/>
</dbReference>
<dbReference type="InterPro" id="IPR036890">
    <property type="entry name" value="HATPase_C_sf"/>
</dbReference>
<dbReference type="InterPro" id="IPR000700">
    <property type="entry name" value="PAS-assoc_C"/>
</dbReference>
<dbReference type="InterPro" id="IPR005467">
    <property type="entry name" value="His_kinase_dom"/>
</dbReference>
<dbReference type="CDD" id="cd00082">
    <property type="entry name" value="HisKA"/>
    <property type="match status" value="1"/>
</dbReference>
<feature type="domain" description="PAS" evidence="10">
    <location>
        <begin position="356"/>
        <end position="401"/>
    </location>
</feature>
<dbReference type="InterPro" id="IPR003594">
    <property type="entry name" value="HATPase_dom"/>
</dbReference>
<evidence type="ECO:0000256" key="2">
    <source>
        <dbReference type="ARBA" id="ARBA00004370"/>
    </source>
</evidence>
<protein>
    <recommendedName>
        <fullName evidence="3">histidine kinase</fullName>
        <ecNumber evidence="3">2.7.13.3</ecNumber>
    </recommendedName>
</protein>
<dbReference type="EMBL" id="JAGTUF010000006">
    <property type="protein sequence ID" value="MBR9971756.1"/>
    <property type="molecule type" value="Genomic_DNA"/>
</dbReference>
<dbReference type="SMART" id="SM00091">
    <property type="entry name" value="PAS"/>
    <property type="match status" value="2"/>
</dbReference>
<feature type="domain" description="Histidine kinase" evidence="9">
    <location>
        <begin position="499"/>
        <end position="711"/>
    </location>
</feature>
<keyword evidence="6" id="KW-0418">Kinase</keyword>
<keyword evidence="8" id="KW-0472">Membrane</keyword>
<dbReference type="Proteomes" id="UP000680714">
    <property type="component" value="Unassembled WGS sequence"/>
</dbReference>
<evidence type="ECO:0000256" key="4">
    <source>
        <dbReference type="ARBA" id="ARBA00022553"/>
    </source>
</evidence>
<dbReference type="SUPFAM" id="SSF55874">
    <property type="entry name" value="ATPase domain of HSP90 chaperone/DNA topoisomerase II/histidine kinase"/>
    <property type="match status" value="1"/>
</dbReference>
<dbReference type="PANTHER" id="PTHR43304">
    <property type="entry name" value="PHYTOCHROME-LIKE PROTEIN CPH1"/>
    <property type="match status" value="1"/>
</dbReference>
<dbReference type="SMART" id="SM00304">
    <property type="entry name" value="HAMP"/>
    <property type="match status" value="1"/>
</dbReference>
<dbReference type="PROSITE" id="PS50885">
    <property type="entry name" value="HAMP"/>
    <property type="match status" value="1"/>
</dbReference>
<dbReference type="SMART" id="SM00086">
    <property type="entry name" value="PAC"/>
    <property type="match status" value="2"/>
</dbReference>
<evidence type="ECO:0000313" key="14">
    <source>
        <dbReference type="Proteomes" id="UP000680714"/>
    </source>
</evidence>
<feature type="domain" description="PAC" evidence="11">
    <location>
        <begin position="427"/>
        <end position="481"/>
    </location>
</feature>
<dbReference type="InterPro" id="IPR036097">
    <property type="entry name" value="HisK_dim/P_sf"/>
</dbReference>
<dbReference type="NCBIfam" id="TIGR00229">
    <property type="entry name" value="sensory_box"/>
    <property type="match status" value="2"/>
</dbReference>
<comment type="catalytic activity">
    <reaction evidence="1">
        <text>ATP + protein L-histidine = ADP + protein N-phospho-L-histidine.</text>
        <dbReference type="EC" id="2.7.13.3"/>
    </reaction>
</comment>
<name>A0ABS5IBE8_9PROT</name>
<dbReference type="InterPro" id="IPR003660">
    <property type="entry name" value="HAMP_dom"/>
</dbReference>
<dbReference type="PROSITE" id="PS50109">
    <property type="entry name" value="HIS_KIN"/>
    <property type="match status" value="1"/>
</dbReference>
<evidence type="ECO:0000256" key="1">
    <source>
        <dbReference type="ARBA" id="ARBA00000085"/>
    </source>
</evidence>
<dbReference type="InterPro" id="IPR003661">
    <property type="entry name" value="HisK_dim/P_dom"/>
</dbReference>